<sequence>MSAVIEPGEFRRILGHWPSGVVVVTAMGSDGPVGMSCSSFTSVSLDPPLIGFFPAVTSATWPAIREAGRFTVNVLAHHHEELSRAFSQKGIDRFAAVPWHEGEAGPVIDDAAAWIACELYDELPAGDHTLVLGTVLALSAAEQSGPLVFHRGGYARLA</sequence>
<keyword evidence="2" id="KW-0560">Oxidoreductase</keyword>
<dbReference type="AlphaFoldDB" id="A0AA41XE53"/>
<dbReference type="Gene3D" id="2.30.110.10">
    <property type="entry name" value="Electron Transport, Fmn-binding Protein, Chain A"/>
    <property type="match status" value="1"/>
</dbReference>
<comment type="caution">
    <text evidence="4">The sequence shown here is derived from an EMBL/GenBank/DDBJ whole genome shotgun (WGS) entry which is preliminary data.</text>
</comment>
<dbReference type="GO" id="GO:0042602">
    <property type="term" value="F:riboflavin reductase (NADPH) activity"/>
    <property type="evidence" value="ECO:0007669"/>
    <property type="project" value="TreeGrafter"/>
</dbReference>
<dbReference type="SUPFAM" id="SSF50475">
    <property type="entry name" value="FMN-binding split barrel"/>
    <property type="match status" value="1"/>
</dbReference>
<keyword evidence="5" id="KW-1185">Reference proteome</keyword>
<evidence type="ECO:0000259" key="3">
    <source>
        <dbReference type="SMART" id="SM00903"/>
    </source>
</evidence>
<reference evidence="4" key="1">
    <citation type="submission" date="2022-08" db="EMBL/GenBank/DDBJ databases">
        <authorList>
            <person name="Deng Y."/>
            <person name="Han X.-F."/>
            <person name="Zhang Y.-Q."/>
        </authorList>
    </citation>
    <scope>NUCLEOTIDE SEQUENCE</scope>
    <source>
        <strain evidence="4">CPCC 203407</strain>
    </source>
</reference>
<comment type="similarity">
    <text evidence="1">Belongs to the non-flavoprotein flavin reductase family.</text>
</comment>
<dbReference type="RefSeq" id="WP_259528984.1">
    <property type="nucleotide sequence ID" value="NZ_JANLCK010000005.1"/>
</dbReference>
<proteinExistence type="inferred from homology"/>
<dbReference type="InterPro" id="IPR002563">
    <property type="entry name" value="Flavin_Rdtase-like_dom"/>
</dbReference>
<feature type="domain" description="Flavin reductase like" evidence="3">
    <location>
        <begin position="14"/>
        <end position="156"/>
    </location>
</feature>
<dbReference type="PANTHER" id="PTHR30466:SF11">
    <property type="entry name" value="FLAVIN-DEPENDENT MONOOXYGENASE, REDUCTASE SUBUNIT HSAB"/>
    <property type="match status" value="1"/>
</dbReference>
<name>A0AA41XE53_9MICO</name>
<organism evidence="4 5">
    <name type="scientific">Herbiconiux oxytropis</name>
    <dbReference type="NCBI Taxonomy" id="2970915"/>
    <lineage>
        <taxon>Bacteria</taxon>
        <taxon>Bacillati</taxon>
        <taxon>Actinomycetota</taxon>
        <taxon>Actinomycetes</taxon>
        <taxon>Micrococcales</taxon>
        <taxon>Microbacteriaceae</taxon>
        <taxon>Herbiconiux</taxon>
    </lineage>
</organism>
<dbReference type="EMBL" id="JANLCK010000005">
    <property type="protein sequence ID" value="MCS5726511.1"/>
    <property type="molecule type" value="Genomic_DNA"/>
</dbReference>
<gene>
    <name evidence="4" type="ORF">N1028_11460</name>
</gene>
<dbReference type="PANTHER" id="PTHR30466">
    <property type="entry name" value="FLAVIN REDUCTASE"/>
    <property type="match status" value="1"/>
</dbReference>
<protein>
    <submittedName>
        <fullName evidence="4">Flavin reductase family protein</fullName>
    </submittedName>
</protein>
<dbReference type="InterPro" id="IPR012349">
    <property type="entry name" value="Split_barrel_FMN-bd"/>
</dbReference>
<evidence type="ECO:0000313" key="5">
    <source>
        <dbReference type="Proteomes" id="UP001165587"/>
    </source>
</evidence>
<dbReference type="InterPro" id="IPR050268">
    <property type="entry name" value="NADH-dep_flavin_reductase"/>
</dbReference>
<evidence type="ECO:0000313" key="4">
    <source>
        <dbReference type="EMBL" id="MCS5726511.1"/>
    </source>
</evidence>
<dbReference type="SMART" id="SM00903">
    <property type="entry name" value="Flavin_Reduct"/>
    <property type="match status" value="1"/>
</dbReference>
<dbReference type="Pfam" id="PF01613">
    <property type="entry name" value="Flavin_Reduct"/>
    <property type="match status" value="1"/>
</dbReference>
<accession>A0AA41XE53</accession>
<evidence type="ECO:0000256" key="2">
    <source>
        <dbReference type="ARBA" id="ARBA00023002"/>
    </source>
</evidence>
<dbReference type="Proteomes" id="UP001165587">
    <property type="component" value="Unassembled WGS sequence"/>
</dbReference>
<evidence type="ECO:0000256" key="1">
    <source>
        <dbReference type="ARBA" id="ARBA00008898"/>
    </source>
</evidence>
<dbReference type="GO" id="GO:0010181">
    <property type="term" value="F:FMN binding"/>
    <property type="evidence" value="ECO:0007669"/>
    <property type="project" value="InterPro"/>
</dbReference>